<accession>A0A5C4N5D8</accession>
<dbReference type="PANTHER" id="PTHR43798:SF33">
    <property type="entry name" value="HYDROLASE, PUTATIVE (AFU_ORTHOLOGUE AFUA_2G14860)-RELATED"/>
    <property type="match status" value="1"/>
</dbReference>
<evidence type="ECO:0000313" key="3">
    <source>
        <dbReference type="EMBL" id="TNC51859.1"/>
    </source>
</evidence>
<name>A0A5C4N5D8_9RHOB</name>
<dbReference type="Pfam" id="PF00561">
    <property type="entry name" value="Abhydrolase_1"/>
    <property type="match status" value="1"/>
</dbReference>
<keyword evidence="1" id="KW-0732">Signal</keyword>
<dbReference type="GO" id="GO:0016787">
    <property type="term" value="F:hydrolase activity"/>
    <property type="evidence" value="ECO:0007669"/>
    <property type="project" value="UniProtKB-KW"/>
</dbReference>
<reference evidence="3 4" key="1">
    <citation type="submission" date="2019-06" db="EMBL/GenBank/DDBJ databases">
        <title>YIM 131921 draft genome.</title>
        <authorList>
            <person name="Jiang L."/>
        </authorList>
    </citation>
    <scope>NUCLEOTIDE SEQUENCE [LARGE SCALE GENOMIC DNA]</scope>
    <source>
        <strain evidence="3 4">YIM 131921</strain>
    </source>
</reference>
<gene>
    <name evidence="3" type="ORF">FHG66_03340</name>
</gene>
<dbReference type="Proteomes" id="UP000305887">
    <property type="component" value="Unassembled WGS sequence"/>
</dbReference>
<feature type="domain" description="AB hydrolase-1" evidence="2">
    <location>
        <begin position="58"/>
        <end position="280"/>
    </location>
</feature>
<feature type="chain" id="PRO_5022894856" evidence="1">
    <location>
        <begin position="20"/>
        <end position="293"/>
    </location>
</feature>
<evidence type="ECO:0000259" key="2">
    <source>
        <dbReference type="Pfam" id="PF00561"/>
    </source>
</evidence>
<dbReference type="PANTHER" id="PTHR43798">
    <property type="entry name" value="MONOACYLGLYCEROL LIPASE"/>
    <property type="match status" value="1"/>
</dbReference>
<keyword evidence="3" id="KW-0378">Hydrolase</keyword>
<dbReference type="RefSeq" id="WP_139075281.1">
    <property type="nucleotide sequence ID" value="NZ_VDFU01000003.1"/>
</dbReference>
<feature type="signal peptide" evidence="1">
    <location>
        <begin position="1"/>
        <end position="19"/>
    </location>
</feature>
<dbReference type="GO" id="GO:0016020">
    <property type="term" value="C:membrane"/>
    <property type="evidence" value="ECO:0007669"/>
    <property type="project" value="TreeGrafter"/>
</dbReference>
<keyword evidence="4" id="KW-1185">Reference proteome</keyword>
<dbReference type="InterPro" id="IPR029058">
    <property type="entry name" value="AB_hydrolase_fold"/>
</dbReference>
<protein>
    <submittedName>
        <fullName evidence="3">Alpha/beta hydrolase</fullName>
    </submittedName>
</protein>
<dbReference type="OrthoDB" id="9808398at2"/>
<dbReference type="SUPFAM" id="SSF53474">
    <property type="entry name" value="alpha/beta-Hydrolases"/>
    <property type="match status" value="1"/>
</dbReference>
<evidence type="ECO:0000256" key="1">
    <source>
        <dbReference type="SAM" id="SignalP"/>
    </source>
</evidence>
<comment type="caution">
    <text evidence="3">The sequence shown here is derived from an EMBL/GenBank/DDBJ whole genome shotgun (WGS) entry which is preliminary data.</text>
</comment>
<dbReference type="AlphaFoldDB" id="A0A5C4N5D8"/>
<dbReference type="Gene3D" id="3.40.50.1820">
    <property type="entry name" value="alpha/beta hydrolase"/>
    <property type="match status" value="1"/>
</dbReference>
<dbReference type="InterPro" id="IPR000073">
    <property type="entry name" value="AB_hydrolase_1"/>
</dbReference>
<dbReference type="EMBL" id="VDFU01000003">
    <property type="protein sequence ID" value="TNC51859.1"/>
    <property type="molecule type" value="Genomic_DNA"/>
</dbReference>
<evidence type="ECO:0000313" key="4">
    <source>
        <dbReference type="Proteomes" id="UP000305887"/>
    </source>
</evidence>
<organism evidence="3 4">
    <name type="scientific">Rubellimicrobium rubrum</name>
    <dbReference type="NCBI Taxonomy" id="2585369"/>
    <lineage>
        <taxon>Bacteria</taxon>
        <taxon>Pseudomonadati</taxon>
        <taxon>Pseudomonadota</taxon>
        <taxon>Alphaproteobacteria</taxon>
        <taxon>Rhodobacterales</taxon>
        <taxon>Roseobacteraceae</taxon>
        <taxon>Rubellimicrobium</taxon>
    </lineage>
</organism>
<dbReference type="PRINTS" id="PR00111">
    <property type="entry name" value="ABHYDROLASE"/>
</dbReference>
<dbReference type="InterPro" id="IPR050266">
    <property type="entry name" value="AB_hydrolase_sf"/>
</dbReference>
<proteinExistence type="predicted"/>
<sequence>MRVWGPLAALLMAGVPLLAGPLPSQDDWAGARQSVTTADGQQLSYVEVDGTDGVVDDPLILLHGYTDNSRSWSLLVPHLGGRHVYAVDLRGHGGSDAPACCYGIDAFSGDLLGFMDALGIDRADIVGHSLGSMTAGVFAAEHPDRVDHLVLVSTAFSVPKGPTDWLWDNVPALTPPIDPNSQFMLDWYANPTPVDDDFLSRERAESAAVPLHVWTGVLRALTMTDWSWYARRIESPVLVLWGDQDGLFDAGTQDWVRDTLPEAEFETYAGHGHNMFWERPEDVGARIVAFLGE</sequence>